<keyword evidence="3" id="KW-0732">Signal</keyword>
<keyword evidence="2 3" id="KW-0378">Hydrolase</keyword>
<feature type="signal peptide" evidence="3">
    <location>
        <begin position="1"/>
        <end position="21"/>
    </location>
</feature>
<dbReference type="EMBL" id="NFZW01000015">
    <property type="protein sequence ID" value="RFA34622.1"/>
    <property type="molecule type" value="Genomic_DNA"/>
</dbReference>
<dbReference type="PROSITE" id="PS00122">
    <property type="entry name" value="CARBOXYLESTERASE_B_1"/>
    <property type="match status" value="1"/>
</dbReference>
<dbReference type="Pfam" id="PF00135">
    <property type="entry name" value="COesterase"/>
    <property type="match status" value="1"/>
</dbReference>
<dbReference type="EC" id="3.1.1.-" evidence="3"/>
<comment type="caution">
    <text evidence="5">The sequence shown here is derived from an EMBL/GenBank/DDBJ whole genome shotgun (WGS) entry which is preliminary data.</text>
</comment>
<dbReference type="InterPro" id="IPR029058">
    <property type="entry name" value="AB_hydrolase_fold"/>
</dbReference>
<name>A0A3E0WNT7_9GAMM</name>
<evidence type="ECO:0000313" key="6">
    <source>
        <dbReference type="Proteomes" id="UP000256763"/>
    </source>
</evidence>
<dbReference type="GO" id="GO:0016787">
    <property type="term" value="F:hydrolase activity"/>
    <property type="evidence" value="ECO:0007669"/>
    <property type="project" value="UniProtKB-KW"/>
</dbReference>
<evidence type="ECO:0000256" key="2">
    <source>
        <dbReference type="ARBA" id="ARBA00022801"/>
    </source>
</evidence>
<dbReference type="RefSeq" id="WP_116302817.1">
    <property type="nucleotide sequence ID" value="NZ_NFZV01000014.1"/>
</dbReference>
<evidence type="ECO:0000259" key="4">
    <source>
        <dbReference type="Pfam" id="PF00135"/>
    </source>
</evidence>
<dbReference type="InterPro" id="IPR019819">
    <property type="entry name" value="Carboxylesterase_B_CS"/>
</dbReference>
<reference evidence="6" key="1">
    <citation type="submission" date="2017-05" db="EMBL/GenBank/DDBJ databases">
        <authorList>
            <person name="Sharma S."/>
            <person name="Sidhu C."/>
            <person name="Pinnaka A.K."/>
        </authorList>
    </citation>
    <scope>NUCLEOTIDE SEQUENCE [LARGE SCALE GENOMIC DNA]</scope>
    <source>
        <strain evidence="6">AK93</strain>
    </source>
</reference>
<feature type="domain" description="Carboxylesterase type B" evidence="4">
    <location>
        <begin position="39"/>
        <end position="525"/>
    </location>
</feature>
<dbReference type="Proteomes" id="UP000256763">
    <property type="component" value="Unassembled WGS sequence"/>
</dbReference>
<organism evidence="5 6">
    <name type="scientific">Alkalilimnicola ehrlichii</name>
    <dbReference type="NCBI Taxonomy" id="351052"/>
    <lineage>
        <taxon>Bacteria</taxon>
        <taxon>Pseudomonadati</taxon>
        <taxon>Pseudomonadota</taxon>
        <taxon>Gammaproteobacteria</taxon>
        <taxon>Chromatiales</taxon>
        <taxon>Ectothiorhodospiraceae</taxon>
        <taxon>Alkalilimnicola</taxon>
    </lineage>
</organism>
<dbReference type="PROSITE" id="PS00941">
    <property type="entry name" value="CARBOXYLESTERASE_B_2"/>
    <property type="match status" value="1"/>
</dbReference>
<accession>A0A3E0WNT7</accession>
<gene>
    <name evidence="5" type="ORF">CAL65_14760</name>
</gene>
<dbReference type="SUPFAM" id="SSF53474">
    <property type="entry name" value="alpha/beta-Hydrolases"/>
    <property type="match status" value="1"/>
</dbReference>
<dbReference type="PANTHER" id="PTHR11559">
    <property type="entry name" value="CARBOXYLESTERASE"/>
    <property type="match status" value="1"/>
</dbReference>
<feature type="chain" id="PRO_5017497848" description="Carboxylic ester hydrolase" evidence="3">
    <location>
        <begin position="22"/>
        <end position="527"/>
    </location>
</feature>
<dbReference type="OrthoDB" id="9771666at2"/>
<evidence type="ECO:0000313" key="5">
    <source>
        <dbReference type="EMBL" id="RFA34622.1"/>
    </source>
</evidence>
<comment type="similarity">
    <text evidence="1 3">Belongs to the type-B carboxylesterase/lipase family.</text>
</comment>
<evidence type="ECO:0000256" key="3">
    <source>
        <dbReference type="RuleBase" id="RU361235"/>
    </source>
</evidence>
<dbReference type="InterPro" id="IPR050309">
    <property type="entry name" value="Type-B_Carboxylest/Lipase"/>
</dbReference>
<keyword evidence="6" id="KW-1185">Reference proteome</keyword>
<protein>
    <recommendedName>
        <fullName evidence="3">Carboxylic ester hydrolase</fullName>
        <ecNumber evidence="3">3.1.1.-</ecNumber>
    </recommendedName>
</protein>
<dbReference type="Gene3D" id="3.40.50.1820">
    <property type="entry name" value="alpha/beta hydrolase"/>
    <property type="match status" value="1"/>
</dbReference>
<dbReference type="InterPro" id="IPR002018">
    <property type="entry name" value="CarbesteraseB"/>
</dbReference>
<dbReference type="AlphaFoldDB" id="A0A3E0WNT7"/>
<proteinExistence type="inferred from homology"/>
<sequence>MKRLRAGVGTLALLMIAGATAGAQPTTPAAHDDPLLRLTEQGFVRGEIDARENMLAFRGIPYAAPPIGTHRFAPPTPPAAWDNVRAATAFGPDCAQPGGALGTASTEEDCLYLNVFAPTKGDNHPVMVWIHGGAFTSGSGTPYSPPRLVAEDMVVVTLNYRLGAFGFLAHPALSEEQNGRSGGYGLLDQKQALAWVQENIEAFGGDPTNVTLFGESAGGQSILALMSSPLTEGLFHKAIIMSGSVAPNQQSLADAERLGREAFKDCDIECLRTLATEDVLERQAGLIEGIGILINYGTKLQPERSIAAALKEGRFLPVPTLIGSNLDEFTLFVGVNALAGETPPPAAAYRDAIGNLIDRRSWGLAVRAIARAYPLAEYDDNVWQALSAIGTDAVFACNALMQTQQLAEHVPTYAYQFTDRDAPLAVLPERPAGLALGAAHAFELPYLFGQREAFRARGADDSQLALSERMIRYWTSFARNGDPNYEDGPVWPSFVDTERLLHLDPAIAIAIPSEDFFNNHHCRIWSR</sequence>
<dbReference type="InterPro" id="IPR019826">
    <property type="entry name" value="Carboxylesterase_B_AS"/>
</dbReference>
<evidence type="ECO:0000256" key="1">
    <source>
        <dbReference type="ARBA" id="ARBA00005964"/>
    </source>
</evidence>